<gene>
    <name evidence="6" type="ORF">DI526_17030</name>
</gene>
<protein>
    <recommendedName>
        <fullName evidence="5">Zinc finger DksA/TraR C4-type domain-containing protein</fullName>
    </recommendedName>
</protein>
<sequence>MRQGGGAVTDFADEAQEIEIAERESAVAEIRRRAAPPVQVFFECLACGDPIETARLSVNPAARRCLMCQEAYERLQLLRSKG</sequence>
<dbReference type="EMBL" id="QFQZ01000064">
    <property type="protein sequence ID" value="PZR32278.1"/>
    <property type="molecule type" value="Genomic_DNA"/>
</dbReference>
<comment type="caution">
    <text evidence="6">The sequence shown here is derived from an EMBL/GenBank/DDBJ whole genome shotgun (WGS) entry which is preliminary data.</text>
</comment>
<evidence type="ECO:0000256" key="2">
    <source>
        <dbReference type="ARBA" id="ARBA00022771"/>
    </source>
</evidence>
<dbReference type="GO" id="GO:0008270">
    <property type="term" value="F:zinc ion binding"/>
    <property type="evidence" value="ECO:0007669"/>
    <property type="project" value="UniProtKB-KW"/>
</dbReference>
<dbReference type="PROSITE" id="PS51128">
    <property type="entry name" value="ZF_DKSA_2"/>
    <property type="match status" value="1"/>
</dbReference>
<dbReference type="SUPFAM" id="SSF57716">
    <property type="entry name" value="Glucocorticoid receptor-like (DNA-binding domain)"/>
    <property type="match status" value="1"/>
</dbReference>
<evidence type="ECO:0000313" key="7">
    <source>
        <dbReference type="Proteomes" id="UP000249393"/>
    </source>
</evidence>
<evidence type="ECO:0000259" key="5">
    <source>
        <dbReference type="Pfam" id="PF01258"/>
    </source>
</evidence>
<organism evidence="6 7">
    <name type="scientific">Caulobacter segnis</name>
    <dbReference type="NCBI Taxonomy" id="88688"/>
    <lineage>
        <taxon>Bacteria</taxon>
        <taxon>Pseudomonadati</taxon>
        <taxon>Pseudomonadota</taxon>
        <taxon>Alphaproteobacteria</taxon>
        <taxon>Caulobacterales</taxon>
        <taxon>Caulobacteraceae</taxon>
        <taxon>Caulobacter</taxon>
    </lineage>
</organism>
<name>A0A2W5WF94_9CAUL</name>
<keyword evidence="3" id="KW-0862">Zinc</keyword>
<evidence type="ECO:0000256" key="3">
    <source>
        <dbReference type="ARBA" id="ARBA00022833"/>
    </source>
</evidence>
<feature type="domain" description="Zinc finger DksA/TraR C4-type" evidence="5">
    <location>
        <begin position="44"/>
        <end position="74"/>
    </location>
</feature>
<dbReference type="AlphaFoldDB" id="A0A2W5WF94"/>
<keyword evidence="2" id="KW-0863">Zinc-finger</keyword>
<dbReference type="Pfam" id="PF01258">
    <property type="entry name" value="zf-dskA_traR"/>
    <property type="match status" value="1"/>
</dbReference>
<evidence type="ECO:0000256" key="4">
    <source>
        <dbReference type="PROSITE-ProRule" id="PRU00510"/>
    </source>
</evidence>
<evidence type="ECO:0000313" key="6">
    <source>
        <dbReference type="EMBL" id="PZR32278.1"/>
    </source>
</evidence>
<accession>A0A2W5WF94</accession>
<dbReference type="Gene3D" id="1.20.120.910">
    <property type="entry name" value="DksA, coiled-coil domain"/>
    <property type="match status" value="1"/>
</dbReference>
<dbReference type="Proteomes" id="UP000249393">
    <property type="component" value="Unassembled WGS sequence"/>
</dbReference>
<proteinExistence type="predicted"/>
<keyword evidence="1" id="KW-0479">Metal-binding</keyword>
<dbReference type="InterPro" id="IPR000962">
    <property type="entry name" value="Znf_DskA_TraR"/>
</dbReference>
<reference evidence="6 7" key="1">
    <citation type="submission" date="2017-08" db="EMBL/GenBank/DDBJ databases">
        <title>Infants hospitalized years apart are colonized by the same room-sourced microbial strains.</title>
        <authorList>
            <person name="Brooks B."/>
            <person name="Olm M.R."/>
            <person name="Firek B.A."/>
            <person name="Baker R."/>
            <person name="Thomas B.C."/>
            <person name="Morowitz M.J."/>
            <person name="Banfield J.F."/>
        </authorList>
    </citation>
    <scope>NUCLEOTIDE SEQUENCE [LARGE SCALE GENOMIC DNA]</scope>
    <source>
        <strain evidence="6">S2_003_000_R2_4</strain>
    </source>
</reference>
<evidence type="ECO:0000256" key="1">
    <source>
        <dbReference type="ARBA" id="ARBA00022723"/>
    </source>
</evidence>
<feature type="zinc finger region" description="dksA C4-type" evidence="4">
    <location>
        <begin position="44"/>
        <end position="68"/>
    </location>
</feature>